<accession>E5Y643</accession>
<evidence type="ECO:0000313" key="1">
    <source>
        <dbReference type="EMBL" id="EFV44590.2"/>
    </source>
</evidence>
<evidence type="ECO:0000313" key="2">
    <source>
        <dbReference type="Proteomes" id="UP000006034"/>
    </source>
</evidence>
<gene>
    <name evidence="1" type="ORF">HMPREF0179_01656</name>
</gene>
<reference evidence="1 2" key="1">
    <citation type="submission" date="2010-10" db="EMBL/GenBank/DDBJ databases">
        <authorList>
            <consortium name="The Broad Institute Genome Sequencing Platform"/>
            <person name="Ward D."/>
            <person name="Earl A."/>
            <person name="Feldgarden M."/>
            <person name="Young S.K."/>
            <person name="Gargeya S."/>
            <person name="Zeng Q."/>
            <person name="Alvarado L."/>
            <person name="Berlin A."/>
            <person name="Bochicchio J."/>
            <person name="Chapman S.B."/>
            <person name="Chen Z."/>
            <person name="Freedman E."/>
            <person name="Gellesch M."/>
            <person name="Goldberg J."/>
            <person name="Griggs A."/>
            <person name="Gujja S."/>
            <person name="Heilman E."/>
            <person name="Heiman D."/>
            <person name="Howarth C."/>
            <person name="Mehta T."/>
            <person name="Neiman D."/>
            <person name="Pearson M."/>
            <person name="Roberts A."/>
            <person name="Saif S."/>
            <person name="Shea T."/>
            <person name="Shenoy N."/>
            <person name="Sisk P."/>
            <person name="Stolte C."/>
            <person name="Sykes S."/>
            <person name="White J."/>
            <person name="Yandava C."/>
            <person name="Allen-Vercoe E."/>
            <person name="Sibley C."/>
            <person name="Ambrose C.E."/>
            <person name="Strauss J."/>
            <person name="Daigneault M."/>
            <person name="Haas B."/>
            <person name="Nusbaum C."/>
            <person name="Birren B."/>
        </authorList>
    </citation>
    <scope>NUCLEOTIDE SEQUENCE [LARGE SCALE GENOMIC DNA]</scope>
    <source>
        <strain evidence="1 2">3_1_6</strain>
    </source>
</reference>
<dbReference type="Proteomes" id="UP000006034">
    <property type="component" value="Unassembled WGS sequence"/>
</dbReference>
<proteinExistence type="predicted"/>
<protein>
    <submittedName>
        <fullName evidence="1">Uncharacterized protein</fullName>
    </submittedName>
</protein>
<sequence length="187" mass="21045">MGGASLPVGTAWCHNGVRYPLPRLVGRTRPPILFSASDSRYSHYPLHERRYPYRQSAHLCVLSCVTACCSHQAGLAGNNVRSTLRFVQRLLFVLRHADHEIRAGYAETGISLAAIPFGLYQSICFVPFRAYGDYHHRSRASGTLVQKPSFFPFPLGSNRAHGFFPSVVGAASPHRYCWRNAFREYCR</sequence>
<reference evidence="1 2" key="2">
    <citation type="submission" date="2013-04" db="EMBL/GenBank/DDBJ databases">
        <title>The Genome Sequence of Bilophila wadsworthia 3_1_6.</title>
        <authorList>
            <consortium name="The Broad Institute Genomics Platform"/>
            <person name="Earl A."/>
            <person name="Ward D."/>
            <person name="Feldgarden M."/>
            <person name="Gevers D."/>
            <person name="Sibley C."/>
            <person name="Strauss J."/>
            <person name="Allen-Vercoe E."/>
            <person name="Walker B."/>
            <person name="Young S."/>
            <person name="Zeng Q."/>
            <person name="Gargeya S."/>
            <person name="Fitzgerald M."/>
            <person name="Haas B."/>
            <person name="Abouelleil A."/>
            <person name="Allen A.W."/>
            <person name="Alvarado L."/>
            <person name="Arachchi H.M."/>
            <person name="Berlin A.M."/>
            <person name="Chapman S.B."/>
            <person name="Gainer-Dewar J."/>
            <person name="Goldberg J."/>
            <person name="Griggs A."/>
            <person name="Gujja S."/>
            <person name="Hansen M."/>
            <person name="Howarth C."/>
            <person name="Imamovic A."/>
            <person name="Ireland A."/>
            <person name="Larimer J."/>
            <person name="McCowan C."/>
            <person name="Murphy C."/>
            <person name="Pearson M."/>
            <person name="Poon T.W."/>
            <person name="Priest M."/>
            <person name="Roberts A."/>
            <person name="Saif S."/>
            <person name="Shea T."/>
            <person name="Sisk P."/>
            <person name="Sykes S."/>
            <person name="Wortman J."/>
            <person name="Nusbaum C."/>
            <person name="Birren B."/>
        </authorList>
    </citation>
    <scope>NUCLEOTIDE SEQUENCE [LARGE SCALE GENOMIC DNA]</scope>
    <source>
        <strain evidence="1 2">3_1_6</strain>
    </source>
</reference>
<dbReference type="HOGENOM" id="CLU_1445060_0_0_7"/>
<comment type="caution">
    <text evidence="1">The sequence shown here is derived from an EMBL/GenBank/DDBJ whole genome shotgun (WGS) entry which is preliminary data.</text>
</comment>
<dbReference type="STRING" id="563192.HMPREF0179_01656"/>
<keyword evidence="2" id="KW-1185">Reference proteome</keyword>
<organism evidence="1 2">
    <name type="scientific">Bilophila wadsworthia (strain 3_1_6)</name>
    <dbReference type="NCBI Taxonomy" id="563192"/>
    <lineage>
        <taxon>Bacteria</taxon>
        <taxon>Pseudomonadati</taxon>
        <taxon>Thermodesulfobacteriota</taxon>
        <taxon>Desulfovibrionia</taxon>
        <taxon>Desulfovibrionales</taxon>
        <taxon>Desulfovibrionaceae</taxon>
        <taxon>Bilophila</taxon>
    </lineage>
</organism>
<dbReference type="EMBL" id="ADCP02000003">
    <property type="protein sequence ID" value="EFV44590.2"/>
    <property type="molecule type" value="Genomic_DNA"/>
</dbReference>
<name>E5Y643_BILW3</name>
<dbReference type="AlphaFoldDB" id="E5Y643"/>